<dbReference type="GO" id="GO:0005096">
    <property type="term" value="F:GTPase activator activity"/>
    <property type="evidence" value="ECO:0007669"/>
    <property type="project" value="UniProtKB-KW"/>
</dbReference>
<proteinExistence type="predicted"/>
<feature type="compositionally biased region" description="Polar residues" evidence="2">
    <location>
        <begin position="23"/>
        <end position="35"/>
    </location>
</feature>
<sequence length="1542" mass="167674">MDSWKGTAEQANFESRRVASGISQNLLGYRQSAQVPRSADGRSTPRKPTPSPLQVSEAATAATVGETHSNIRSPKSPTAFQSNSLSESSPRSPRPDLAANLEQPKSPPERLNELLASENVTTNGDTSGIENRASRATIAAPSKAQSYSQLRNVSSPFPQLRPLGNSSPPSPRSTASPPLGEALAPLEVRPMPRTSSIDSAISKHSHKTSLDTSSASDISDLIETAGSPEAVIQHLLKEKQSSAVQNAQLWKIVDKQRSLVLGLNQDLEKALRDKEKYRKELKGHLDKVPPIPSMTHKAPMPRPRDASHSPAPSEASADLPIQRQSLVYAIPRDSEGGESPTGTLIDGKDQNQDRDQNQKQSLSSTPAVSEEADDWVRSKPRAGGSNHSHKATSSSDLGVLGPVKAAHVVTPVQTNDLEPSAQKDTPNSPTPISQAVRPVVSPTNSFTAKRSQPFFAKAFNGPTLALIESTPPGNDIERTTPPRKPPPAPLHLGQPKPDEPAQHHFRSDDHSGSDYDENMEVDELPALDRGRKKTREADDKEREAAMLKEKQDRSRSKKEKGSKPPADVAKPVARENVNPAQRHGTPIPASIKTISREPTATGTTEYLSPPASLAGVLSPSGGLKGPITTERLMTLKPMSPGLPLSPRPNHRPMNPPTPRMPRDVVGTSLGSPPMSPRNAFSGLPLSPRVSRQPIPLPPNTSMSLASPKPANFESRNDSNGPTRVPSSPVKNSLSCLQTHVAPEAEEASKHRGIFKGFMSDAYPELLIPPNALPSIIVKVVSSRLKPSRHSLVLKGTDEEPVFTLGISARSDCQELWQVERPIQSLLQLDQQLRQSTTFNAKLPDRSLFTGHAPAKIDGRRVALEQYFENILDTQMDEKAALALCYYLSTQAAEPTFGEANSFASAPHPGSPVTQGIEGRLLKEGYLTKKGKNFGGWKARFFVLEEPVLRYYETPGGSVLGTIKLQSAHIGKQSSSKPSYSPSRGPDDNDGHYRHAFLIREPKRKDKDSFMDHVLCAESDAERDSWVAALLHYVDGPEMDGKSRPPLFNSDSGSSRVVVPSKKSSLKTDVISSDSPNSEKFDSLQAVPYEDTKPAQAPHVLITPDPLATESPSPTTSSSQPSVKTHTSQSKAISAPSNGAKINDVGAWGNKPMAVPVGTQREHKKRSIWGFRDKNGPDLGLNHPNDSNLSLTQQQYQEQITNVKAAFGAPLADAVEYCGPRGIDVCLPAVVYRCLEYLESKDAPSEEGIFRMSGSNVVIKGLKKRFNAEGDFDFLGPDEPYFDVHAVASLLKLYLRELPQPVLTRDLHLEFIAVLDLTEKPKKIAAYNVLVHRLPKPNFTLLRALSAFLINIINNSEINKMTMRNVGIVFSPTLNIPTPVLSMFLTEFDAVFREKIEAANVPSLEVTTSEPLTPEDIRSPRRQMFSDIPTPSYTQDTFSASNSQLSHPYEQAPNSHTMDPGDTGFIPLQPAYEISTSHVQQGSVTVPGPEYAVARPRNLPAGGAAKARRRESSMLLMSPGQRKSSLPVMSGDNEMLHEENAFD</sequence>
<dbReference type="Pfam" id="PF00620">
    <property type="entry name" value="RhoGAP"/>
    <property type="match status" value="1"/>
</dbReference>
<dbReference type="InterPro" id="IPR011993">
    <property type="entry name" value="PH-like_dom_sf"/>
</dbReference>
<evidence type="ECO:0008006" key="7">
    <source>
        <dbReference type="Google" id="ProtNLM"/>
    </source>
</evidence>
<feature type="region of interest" description="Disordered" evidence="2">
    <location>
        <begin position="23"/>
        <end position="215"/>
    </location>
</feature>
<dbReference type="PANTHER" id="PTHR23176:SF129">
    <property type="entry name" value="RHO GTPASE ACTIVATING PROTEIN AT 16F, ISOFORM E-RELATED"/>
    <property type="match status" value="1"/>
</dbReference>
<dbReference type="SMART" id="SM00324">
    <property type="entry name" value="RhoGAP"/>
    <property type="match status" value="1"/>
</dbReference>
<feature type="domain" description="PH" evidence="3">
    <location>
        <begin position="919"/>
        <end position="1034"/>
    </location>
</feature>
<feature type="compositionally biased region" description="Low complexity" evidence="2">
    <location>
        <begin position="82"/>
        <end position="91"/>
    </location>
</feature>
<evidence type="ECO:0000313" key="6">
    <source>
        <dbReference type="Proteomes" id="UP000593566"/>
    </source>
</evidence>
<dbReference type="InterPro" id="IPR036871">
    <property type="entry name" value="PX_dom_sf"/>
</dbReference>
<feature type="region of interest" description="Disordered" evidence="2">
    <location>
        <begin position="464"/>
        <end position="733"/>
    </location>
</feature>
<feature type="compositionally biased region" description="Polar residues" evidence="2">
    <location>
        <begin position="717"/>
        <end position="733"/>
    </location>
</feature>
<dbReference type="Gene3D" id="2.30.29.30">
    <property type="entry name" value="Pleckstrin-homology domain (PH domain)/Phosphotyrosine-binding domain (PTB)"/>
    <property type="match status" value="1"/>
</dbReference>
<dbReference type="GO" id="GO:0035091">
    <property type="term" value="F:phosphatidylinositol binding"/>
    <property type="evidence" value="ECO:0007669"/>
    <property type="project" value="InterPro"/>
</dbReference>
<evidence type="ECO:0000259" key="3">
    <source>
        <dbReference type="PROSITE" id="PS50003"/>
    </source>
</evidence>
<dbReference type="InterPro" id="IPR050729">
    <property type="entry name" value="Rho-GAP"/>
</dbReference>
<dbReference type="GO" id="GO:0007165">
    <property type="term" value="P:signal transduction"/>
    <property type="evidence" value="ECO:0007669"/>
    <property type="project" value="InterPro"/>
</dbReference>
<evidence type="ECO:0000256" key="2">
    <source>
        <dbReference type="SAM" id="MobiDB-lite"/>
    </source>
</evidence>
<dbReference type="InterPro" id="IPR001849">
    <property type="entry name" value="PH_domain"/>
</dbReference>
<feature type="region of interest" description="Disordered" evidence="2">
    <location>
        <begin position="1037"/>
        <end position="1080"/>
    </location>
</feature>
<gene>
    <name evidence="5" type="ORF">HO133_008732</name>
</gene>
<dbReference type="InterPro" id="IPR000198">
    <property type="entry name" value="RhoGAP_dom"/>
</dbReference>
<dbReference type="EMBL" id="JACCJB010000005">
    <property type="protein sequence ID" value="KAF6227289.1"/>
    <property type="molecule type" value="Genomic_DNA"/>
</dbReference>
<dbReference type="GO" id="GO:0005938">
    <property type="term" value="C:cell cortex"/>
    <property type="evidence" value="ECO:0007669"/>
    <property type="project" value="UniProtKB-ARBA"/>
</dbReference>
<organism evidence="5 6">
    <name type="scientific">Letharia lupina</name>
    <dbReference type="NCBI Taxonomy" id="560253"/>
    <lineage>
        <taxon>Eukaryota</taxon>
        <taxon>Fungi</taxon>
        <taxon>Dikarya</taxon>
        <taxon>Ascomycota</taxon>
        <taxon>Pezizomycotina</taxon>
        <taxon>Lecanoromycetes</taxon>
        <taxon>OSLEUM clade</taxon>
        <taxon>Lecanoromycetidae</taxon>
        <taxon>Lecanorales</taxon>
        <taxon>Lecanorineae</taxon>
        <taxon>Parmeliaceae</taxon>
        <taxon>Letharia</taxon>
    </lineage>
</organism>
<feature type="compositionally biased region" description="Polar residues" evidence="2">
    <location>
        <begin position="1122"/>
        <end position="1136"/>
    </location>
</feature>
<feature type="compositionally biased region" description="Acidic residues" evidence="2">
    <location>
        <begin position="514"/>
        <end position="525"/>
    </location>
</feature>
<feature type="compositionally biased region" description="Basic and acidic residues" evidence="2">
    <location>
        <begin position="346"/>
        <end position="357"/>
    </location>
</feature>
<feature type="compositionally biased region" description="Low complexity" evidence="2">
    <location>
        <begin position="973"/>
        <end position="982"/>
    </location>
</feature>
<feature type="region of interest" description="Disordered" evidence="2">
    <location>
        <begin position="1102"/>
        <end position="1141"/>
    </location>
</feature>
<dbReference type="SUPFAM" id="SSF48350">
    <property type="entry name" value="GTPase activation domain, GAP"/>
    <property type="match status" value="1"/>
</dbReference>
<dbReference type="SUPFAM" id="SSF50729">
    <property type="entry name" value="PH domain-like"/>
    <property type="match status" value="1"/>
</dbReference>
<feature type="region of interest" description="Disordered" evidence="2">
    <location>
        <begin position="1495"/>
        <end position="1542"/>
    </location>
</feature>
<dbReference type="Gene3D" id="1.10.555.10">
    <property type="entry name" value="Rho GTPase activation protein"/>
    <property type="match status" value="1"/>
</dbReference>
<feature type="compositionally biased region" description="Polar residues" evidence="2">
    <location>
        <begin position="441"/>
        <end position="450"/>
    </location>
</feature>
<comment type="caution">
    <text evidence="5">The sequence shown here is derived from an EMBL/GenBank/DDBJ whole genome shotgun (WGS) entry which is preliminary data.</text>
</comment>
<feature type="compositionally biased region" description="Basic and acidic residues" evidence="2">
    <location>
        <begin position="496"/>
        <end position="513"/>
    </location>
</feature>
<feature type="region of interest" description="Disordered" evidence="2">
    <location>
        <begin position="281"/>
        <end position="451"/>
    </location>
</feature>
<keyword evidence="1" id="KW-0343">GTPase activation</keyword>
<evidence type="ECO:0000256" key="1">
    <source>
        <dbReference type="ARBA" id="ARBA00022468"/>
    </source>
</evidence>
<feature type="compositionally biased region" description="Polar residues" evidence="2">
    <location>
        <begin position="143"/>
        <end position="157"/>
    </location>
</feature>
<dbReference type="FunFam" id="2.30.29.30:FF:000452">
    <property type="entry name" value="Rho GTPase activator (Bem3)"/>
    <property type="match status" value="1"/>
</dbReference>
<feature type="compositionally biased region" description="Polar residues" evidence="2">
    <location>
        <begin position="592"/>
        <end position="606"/>
    </location>
</feature>
<feature type="domain" description="Rho-GAP" evidence="4">
    <location>
        <begin position="1208"/>
        <end position="1412"/>
    </location>
</feature>
<feature type="compositionally biased region" description="Polar residues" evidence="2">
    <location>
        <begin position="411"/>
        <end position="433"/>
    </location>
</feature>
<evidence type="ECO:0000259" key="4">
    <source>
        <dbReference type="PROSITE" id="PS50238"/>
    </source>
</evidence>
<keyword evidence="6" id="KW-1185">Reference proteome</keyword>
<reference evidence="5 6" key="1">
    <citation type="journal article" date="2020" name="Genomics">
        <title>Complete, high-quality genomes from long-read metagenomic sequencing of two wolf lichen thalli reveals enigmatic genome architecture.</title>
        <authorList>
            <person name="McKenzie S.K."/>
            <person name="Walston R.F."/>
            <person name="Allen J.L."/>
        </authorList>
    </citation>
    <scope>NUCLEOTIDE SEQUENCE [LARGE SCALE GENOMIC DNA]</scope>
    <source>
        <strain evidence="5">WasteWater1</strain>
    </source>
</reference>
<dbReference type="SMART" id="SM00233">
    <property type="entry name" value="PH"/>
    <property type="match status" value="1"/>
</dbReference>
<dbReference type="Gene3D" id="3.30.1520.10">
    <property type="entry name" value="Phox-like domain"/>
    <property type="match status" value="1"/>
</dbReference>
<dbReference type="PROSITE" id="PS50238">
    <property type="entry name" value="RHOGAP"/>
    <property type="match status" value="1"/>
</dbReference>
<feature type="compositionally biased region" description="Low complexity" evidence="2">
    <location>
        <begin position="1108"/>
        <end position="1121"/>
    </location>
</feature>
<dbReference type="PANTHER" id="PTHR23176">
    <property type="entry name" value="RHO/RAC/CDC GTPASE-ACTIVATING PROTEIN"/>
    <property type="match status" value="1"/>
</dbReference>
<feature type="compositionally biased region" description="Polar residues" evidence="2">
    <location>
        <begin position="66"/>
        <end position="81"/>
    </location>
</feature>
<feature type="compositionally biased region" description="Low complexity" evidence="2">
    <location>
        <begin position="1051"/>
        <end position="1062"/>
    </location>
</feature>
<dbReference type="PROSITE" id="PS50003">
    <property type="entry name" value="PH_DOMAIN"/>
    <property type="match status" value="1"/>
</dbReference>
<dbReference type="InterPro" id="IPR008936">
    <property type="entry name" value="Rho_GTPase_activation_prot"/>
</dbReference>
<feature type="region of interest" description="Disordered" evidence="2">
    <location>
        <begin position="969"/>
        <end position="992"/>
    </location>
</feature>
<protein>
    <recommendedName>
        <fullName evidence="7">RhoGAP-domain-containing protein</fullName>
    </recommendedName>
</protein>
<dbReference type="Pfam" id="PF00169">
    <property type="entry name" value="PH"/>
    <property type="match status" value="1"/>
</dbReference>
<feature type="compositionally biased region" description="Low complexity" evidence="2">
    <location>
        <begin position="308"/>
        <end position="317"/>
    </location>
</feature>
<dbReference type="Proteomes" id="UP000593566">
    <property type="component" value="Unassembled WGS sequence"/>
</dbReference>
<name>A0A8H6CPV3_9LECA</name>
<dbReference type="RefSeq" id="XP_037155597.1">
    <property type="nucleotide sequence ID" value="XM_037299596.1"/>
</dbReference>
<feature type="compositionally biased region" description="Basic and acidic residues" evidence="2">
    <location>
        <begin position="1533"/>
        <end position="1542"/>
    </location>
</feature>
<dbReference type="GeneID" id="59337127"/>
<evidence type="ECO:0000313" key="5">
    <source>
        <dbReference type="EMBL" id="KAF6227289.1"/>
    </source>
</evidence>
<feature type="compositionally biased region" description="Basic and acidic residues" evidence="2">
    <location>
        <begin position="535"/>
        <end position="562"/>
    </location>
</feature>
<accession>A0A8H6CPV3</accession>
<feature type="compositionally biased region" description="Polar residues" evidence="2">
    <location>
        <begin position="118"/>
        <end position="129"/>
    </location>
</feature>